<comment type="caution">
    <text evidence="1">The sequence shown here is derived from an EMBL/GenBank/DDBJ whole genome shotgun (WGS) entry which is preliminary data.</text>
</comment>
<dbReference type="AlphaFoldDB" id="A0AA42B5L3"/>
<protein>
    <submittedName>
        <fullName evidence="1">Uncharacterized protein</fullName>
    </submittedName>
</protein>
<sequence length="63" mass="7027">QFRENKVDLSIPQVAKIGDDDKVTYDATTTTLRRAIRYFSALQGENGSWAANYGPLLLVMPPL</sequence>
<dbReference type="Proteomes" id="UP001177140">
    <property type="component" value="Unassembled WGS sequence"/>
</dbReference>
<gene>
    <name evidence="1" type="ORF">MKW94_017425</name>
</gene>
<keyword evidence="2" id="KW-1185">Reference proteome</keyword>
<feature type="non-terminal residue" evidence="1">
    <location>
        <position position="1"/>
    </location>
</feature>
<feature type="non-terminal residue" evidence="1">
    <location>
        <position position="63"/>
    </location>
</feature>
<reference evidence="1" key="1">
    <citation type="submission" date="2022-03" db="EMBL/GenBank/DDBJ databases">
        <title>A functionally conserved STORR gene fusion in Papaver species that diverged 16.8 million years ago.</title>
        <authorList>
            <person name="Catania T."/>
        </authorList>
    </citation>
    <scope>NUCLEOTIDE SEQUENCE</scope>
    <source>
        <strain evidence="1">S-191538</strain>
    </source>
</reference>
<evidence type="ECO:0000313" key="2">
    <source>
        <dbReference type="Proteomes" id="UP001177140"/>
    </source>
</evidence>
<organism evidence="1 2">
    <name type="scientific">Papaver nudicaule</name>
    <name type="common">Iceland poppy</name>
    <dbReference type="NCBI Taxonomy" id="74823"/>
    <lineage>
        <taxon>Eukaryota</taxon>
        <taxon>Viridiplantae</taxon>
        <taxon>Streptophyta</taxon>
        <taxon>Embryophyta</taxon>
        <taxon>Tracheophyta</taxon>
        <taxon>Spermatophyta</taxon>
        <taxon>Magnoliopsida</taxon>
        <taxon>Ranunculales</taxon>
        <taxon>Papaveraceae</taxon>
        <taxon>Papaveroideae</taxon>
        <taxon>Papaver</taxon>
    </lineage>
</organism>
<dbReference type="SUPFAM" id="SSF81853">
    <property type="entry name" value="Family 10 polysaccharide lyase"/>
    <property type="match status" value="1"/>
</dbReference>
<proteinExistence type="predicted"/>
<evidence type="ECO:0000313" key="1">
    <source>
        <dbReference type="EMBL" id="MCL7052275.1"/>
    </source>
</evidence>
<dbReference type="EMBL" id="JAJJMA010347987">
    <property type="protein sequence ID" value="MCL7052275.1"/>
    <property type="molecule type" value="Genomic_DNA"/>
</dbReference>
<accession>A0AA42B5L3</accession>
<name>A0AA42B5L3_PAPNU</name>